<dbReference type="PANTHER" id="PTHR45527">
    <property type="entry name" value="NONRIBOSOMAL PEPTIDE SYNTHETASE"/>
    <property type="match status" value="1"/>
</dbReference>
<dbReference type="Gene3D" id="3.40.50.980">
    <property type="match status" value="2"/>
</dbReference>
<name>A0ABW1DWB9_9ACTN</name>
<evidence type="ECO:0000313" key="4">
    <source>
        <dbReference type="Proteomes" id="UP001596180"/>
    </source>
</evidence>
<gene>
    <name evidence="3" type="ORF">ACFPZI_13930</name>
</gene>
<dbReference type="CDD" id="cd19543">
    <property type="entry name" value="DCL_NRPS"/>
    <property type="match status" value="1"/>
</dbReference>
<sequence>MSTQKRNIADILPLSPLQEGMLFHSIRDEGPTDLYVRQLAFDLDGEIDRDRLHAAAEALLRRHANLRVGFRHEGLAQPVQVVARSVTVPWRDEDVSDAEDVDAAAAKLVEADRWARFDMRRPPLVRFMLIRLGGGRHRFLMTHHHILWDGWSSSVLLRELLGLYRQGGDDRDLPQVLPFKDYLRWLADRDRDESRRVWRDALAGVEGPTLVGPAGGSHTAVVPESITVTLDADTTQELGRCAREWGVTLNTVVQAAWGLVLSWMTGRTDVVFGATVSGRPAELAGVESMVGLFINTLPVRVSVDPAESLKDLVTRLQREQAQLADHHYAGLADVQRWAGHGELFDTVTVFENYPFDAESLESLFEGVRVTGVEAQSATHYPVYLLAIPGAELTLCIKYQPHMIAPEDAHRYTDGLQRVLNAVTREPEGPVGGVDLLGTDERKRITQGWNDTGVVPVVSEFLVERFERQVVSAPDAVAVVCGTEEVSYGELNARVNRLARVLAGRGVGAESFVGVLLPRGVDLVVTLLAVWKAGAAYVPIDPEYPAERIGYVLADAGPAVTVTTGGLAEMLPPDVSCLVVDDAAVVAECARQDASDVVVGVPDSCAAYVIYTSGSTGRPKGVVVSRSSVAAY</sequence>
<reference evidence="4" key="1">
    <citation type="journal article" date="2019" name="Int. J. Syst. Evol. Microbiol.">
        <title>The Global Catalogue of Microorganisms (GCM) 10K type strain sequencing project: providing services to taxonomists for standard genome sequencing and annotation.</title>
        <authorList>
            <consortium name="The Broad Institute Genomics Platform"/>
            <consortium name="The Broad Institute Genome Sequencing Center for Infectious Disease"/>
            <person name="Wu L."/>
            <person name="Ma J."/>
        </authorList>
    </citation>
    <scope>NUCLEOTIDE SEQUENCE [LARGE SCALE GENOMIC DNA]</scope>
    <source>
        <strain evidence="4">JCM 10411</strain>
    </source>
</reference>
<dbReference type="Gene3D" id="3.30.559.10">
    <property type="entry name" value="Chloramphenicol acetyltransferase-like domain"/>
    <property type="match status" value="1"/>
</dbReference>
<protein>
    <submittedName>
        <fullName evidence="3">Condensation domain-containing protein</fullName>
    </submittedName>
</protein>
<comment type="caution">
    <text evidence="3">The sequence shown here is derived from an EMBL/GenBank/DDBJ whole genome shotgun (WGS) entry which is preliminary data.</text>
</comment>
<dbReference type="RefSeq" id="WP_381362970.1">
    <property type="nucleotide sequence ID" value="NZ_JBHSOA010000026.1"/>
</dbReference>
<dbReference type="EMBL" id="JBHSOA010000026">
    <property type="protein sequence ID" value="MFC5852897.1"/>
    <property type="molecule type" value="Genomic_DNA"/>
</dbReference>
<evidence type="ECO:0000259" key="1">
    <source>
        <dbReference type="Pfam" id="PF00501"/>
    </source>
</evidence>
<dbReference type="InterPro" id="IPR023213">
    <property type="entry name" value="CAT-like_dom_sf"/>
</dbReference>
<evidence type="ECO:0000259" key="2">
    <source>
        <dbReference type="Pfam" id="PF00668"/>
    </source>
</evidence>
<dbReference type="InterPro" id="IPR000873">
    <property type="entry name" value="AMP-dep_synth/lig_dom"/>
</dbReference>
<proteinExistence type="predicted"/>
<feature type="domain" description="AMP-dependent synthetase/ligase" evidence="1">
    <location>
        <begin position="465"/>
        <end position="629"/>
    </location>
</feature>
<dbReference type="PANTHER" id="PTHR45527:SF1">
    <property type="entry name" value="FATTY ACID SYNTHASE"/>
    <property type="match status" value="1"/>
</dbReference>
<feature type="domain" description="Condensation" evidence="2">
    <location>
        <begin position="9"/>
        <end position="444"/>
    </location>
</feature>
<dbReference type="Pfam" id="PF00668">
    <property type="entry name" value="Condensation"/>
    <property type="match status" value="1"/>
</dbReference>
<dbReference type="SUPFAM" id="SSF56801">
    <property type="entry name" value="Acetyl-CoA synthetase-like"/>
    <property type="match status" value="1"/>
</dbReference>
<dbReference type="Proteomes" id="UP001596180">
    <property type="component" value="Unassembled WGS sequence"/>
</dbReference>
<dbReference type="Pfam" id="PF00501">
    <property type="entry name" value="AMP-binding"/>
    <property type="match status" value="1"/>
</dbReference>
<keyword evidence="4" id="KW-1185">Reference proteome</keyword>
<evidence type="ECO:0000313" key="3">
    <source>
        <dbReference type="EMBL" id="MFC5852897.1"/>
    </source>
</evidence>
<dbReference type="InterPro" id="IPR020845">
    <property type="entry name" value="AMP-binding_CS"/>
</dbReference>
<feature type="non-terminal residue" evidence="3">
    <location>
        <position position="631"/>
    </location>
</feature>
<accession>A0ABW1DWB9</accession>
<dbReference type="SUPFAM" id="SSF52777">
    <property type="entry name" value="CoA-dependent acyltransferases"/>
    <property type="match status" value="2"/>
</dbReference>
<dbReference type="InterPro" id="IPR001242">
    <property type="entry name" value="Condensation_dom"/>
</dbReference>
<organism evidence="3 4">
    <name type="scientific">Streptomyces chlorus</name>
    <dbReference type="NCBI Taxonomy" id="887452"/>
    <lineage>
        <taxon>Bacteria</taxon>
        <taxon>Bacillati</taxon>
        <taxon>Actinomycetota</taxon>
        <taxon>Actinomycetes</taxon>
        <taxon>Kitasatosporales</taxon>
        <taxon>Streptomycetaceae</taxon>
        <taxon>Streptomyces</taxon>
    </lineage>
</organism>
<dbReference type="PROSITE" id="PS00455">
    <property type="entry name" value="AMP_BINDING"/>
    <property type="match status" value="1"/>
</dbReference>
<dbReference type="Gene3D" id="3.30.559.30">
    <property type="entry name" value="Nonribosomal peptide synthetase, condensation domain"/>
    <property type="match status" value="1"/>
</dbReference>